<gene>
    <name evidence="1" type="ORF">SAMN05443551_1762</name>
</gene>
<dbReference type="STRING" id="996342.SAMN05443551_1762"/>
<evidence type="ECO:0000313" key="2">
    <source>
        <dbReference type="Proteomes" id="UP000184221"/>
    </source>
</evidence>
<dbReference type="AlphaFoldDB" id="A0A1M5RH91"/>
<accession>A0A1M5RH91</accession>
<organism evidence="1 2">
    <name type="scientific">Marivita hallyeonensis</name>
    <dbReference type="NCBI Taxonomy" id="996342"/>
    <lineage>
        <taxon>Bacteria</taxon>
        <taxon>Pseudomonadati</taxon>
        <taxon>Pseudomonadota</taxon>
        <taxon>Alphaproteobacteria</taxon>
        <taxon>Rhodobacterales</taxon>
        <taxon>Roseobacteraceae</taxon>
        <taxon>Marivita</taxon>
    </lineage>
</organism>
<reference evidence="1 2" key="1">
    <citation type="submission" date="2016-11" db="EMBL/GenBank/DDBJ databases">
        <authorList>
            <person name="Jaros S."/>
            <person name="Januszkiewicz K."/>
            <person name="Wedrychowicz H."/>
        </authorList>
    </citation>
    <scope>NUCLEOTIDE SEQUENCE [LARGE SCALE GENOMIC DNA]</scope>
    <source>
        <strain evidence="1 2">DSM 29431</strain>
    </source>
</reference>
<keyword evidence="2" id="KW-1185">Reference proteome</keyword>
<evidence type="ECO:0000313" key="1">
    <source>
        <dbReference type="EMBL" id="SHH25692.1"/>
    </source>
</evidence>
<proteinExistence type="predicted"/>
<dbReference type="Proteomes" id="UP000184221">
    <property type="component" value="Unassembled WGS sequence"/>
</dbReference>
<name>A0A1M5RH91_9RHOB</name>
<sequence>MLSDEAIACTWSPLVVEIMTADSDLHTDDVASRLFDDEDEVGLFPMAYGKQCSFAFGGALDSVFGSPVTKLANGLLAQTVLIAEGCTPESHLLVSDCESGQAVRLRNNEHDSTDLDSGIFPKLIGDLIVPKGALDIHSDRSITELAQDAMSLGIGVDVIEFPASFEVKVGAADRVDPACGCRHFFPDSFGSSGH</sequence>
<dbReference type="EMBL" id="FQXC01000002">
    <property type="protein sequence ID" value="SHH25692.1"/>
    <property type="molecule type" value="Genomic_DNA"/>
</dbReference>
<protein>
    <submittedName>
        <fullName evidence="1">Uncharacterized protein</fullName>
    </submittedName>
</protein>